<dbReference type="Pfam" id="PF14022">
    <property type="entry name" value="DUF4238"/>
    <property type="match status" value="1"/>
</dbReference>
<dbReference type="InterPro" id="IPR025332">
    <property type="entry name" value="DUF4238"/>
</dbReference>
<evidence type="ECO:0000313" key="1">
    <source>
        <dbReference type="EMBL" id="EFV30136.1"/>
    </source>
</evidence>
<comment type="caution">
    <text evidence="1">The sequence shown here is derived from an EMBL/GenBank/DDBJ whole genome shotgun (WGS) entry which is preliminary data.</text>
</comment>
<evidence type="ECO:0000313" key="2">
    <source>
        <dbReference type="Proteomes" id="UP000003246"/>
    </source>
</evidence>
<dbReference type="HOGENOM" id="CLU_899109_0_0_10"/>
<sequence>MEIEHALGGMEGLAKGVIDKIIANPKGHLTKEEQYTLYSFTMMQEGRTLAHVNLIQEHADTVLRNLMKKQIELLRNNGNAAEVEGITDEVLDRCSFNLKQPGMFALGTQAQLINTCIDLKYKVLINNTKIPFITSNNPAAIYDQFMERMGNQVYALGSRGLQIYLPLTPTLGVMFYDSKCYKLGDRKKTYVEISNDKDIKELNKLTASNAENIIYYKPKSITENELEQFANQNKKFKPTTRVESYPEIKTSNGVIVGACNISMFCRLTLSFVKELPRYKSIRPQDYDPTQHKLREIAYFKDDIIKMSSK</sequence>
<organism evidence="1 2">
    <name type="scientific">Bacteroides eggerthii 1_2_48FAA</name>
    <dbReference type="NCBI Taxonomy" id="665953"/>
    <lineage>
        <taxon>Bacteria</taxon>
        <taxon>Pseudomonadati</taxon>
        <taxon>Bacteroidota</taxon>
        <taxon>Bacteroidia</taxon>
        <taxon>Bacteroidales</taxon>
        <taxon>Bacteroidaceae</taxon>
        <taxon>Bacteroides</taxon>
    </lineage>
</organism>
<reference evidence="1 2" key="1">
    <citation type="submission" date="2010-10" db="EMBL/GenBank/DDBJ databases">
        <title>The Genome Sequence of Bacteroides eggerthii strain 1_2_48FAA.</title>
        <authorList>
            <consortium name="The Broad Institute Genome Sequencing Platform"/>
            <person name="Ward D."/>
            <person name="Earl A."/>
            <person name="Feldgarden M."/>
            <person name="Young S.K."/>
            <person name="Gargeya S."/>
            <person name="Zeng Q."/>
            <person name="Alvarado L."/>
            <person name="Berlin A."/>
            <person name="Bochicchio J."/>
            <person name="Chapman S.B."/>
            <person name="Chen Z."/>
            <person name="Freedman E."/>
            <person name="Gellesch M."/>
            <person name="Goldberg J."/>
            <person name="Griggs A."/>
            <person name="Gujja S."/>
            <person name="Heilman E."/>
            <person name="Heiman D."/>
            <person name="Howarth C."/>
            <person name="Mehta T."/>
            <person name="Neiman D."/>
            <person name="Pearson M."/>
            <person name="Roberts A."/>
            <person name="Saif S."/>
            <person name="Shea T."/>
            <person name="Shenoy N."/>
            <person name="Sisk P."/>
            <person name="Stolte C."/>
            <person name="Sykes S."/>
            <person name="White J."/>
            <person name="Yandava C."/>
            <person name="Allen-Vercoe E."/>
            <person name="Ambrose C."/>
            <person name="Strauss J."/>
            <person name="Daigneault M."/>
            <person name="Haas B."/>
            <person name="Nusbaum C."/>
            <person name="Birren B."/>
        </authorList>
    </citation>
    <scope>NUCLEOTIDE SEQUENCE [LARGE SCALE GENOMIC DNA]</scope>
    <source>
        <strain evidence="1 2">1_2_48FAA</strain>
    </source>
</reference>
<accession>E5WY80</accession>
<dbReference type="Proteomes" id="UP000003246">
    <property type="component" value="Unassembled WGS sequence"/>
</dbReference>
<proteinExistence type="predicted"/>
<gene>
    <name evidence="1" type="ORF">HMPREF1016_01664</name>
</gene>
<protein>
    <submittedName>
        <fullName evidence="1">Uncharacterized protein</fullName>
    </submittedName>
</protein>
<name>E5WY80_9BACE</name>
<dbReference type="EMBL" id="ACWG01000018">
    <property type="protein sequence ID" value="EFV30136.1"/>
    <property type="molecule type" value="Genomic_DNA"/>
</dbReference>
<dbReference type="AlphaFoldDB" id="E5WY80"/>